<feature type="disulfide bond" evidence="15">
    <location>
        <begin position="114"/>
        <end position="141"/>
    </location>
</feature>
<reference evidence="20" key="1">
    <citation type="submission" date="2025-08" db="UniProtKB">
        <authorList>
            <consortium name="RefSeq"/>
        </authorList>
    </citation>
    <scope>IDENTIFICATION</scope>
</reference>
<feature type="disulfide bond" evidence="15">
    <location>
        <begin position="177"/>
        <end position="204"/>
    </location>
</feature>
<organism evidence="19 20">
    <name type="scientific">Heterocephalus glaber</name>
    <name type="common">Naked mole rat</name>
    <dbReference type="NCBI Taxonomy" id="10181"/>
    <lineage>
        <taxon>Eukaryota</taxon>
        <taxon>Metazoa</taxon>
        <taxon>Chordata</taxon>
        <taxon>Craniata</taxon>
        <taxon>Vertebrata</taxon>
        <taxon>Euteleostomi</taxon>
        <taxon>Mammalia</taxon>
        <taxon>Eutheria</taxon>
        <taxon>Euarchontoglires</taxon>
        <taxon>Glires</taxon>
        <taxon>Rodentia</taxon>
        <taxon>Hystricomorpha</taxon>
        <taxon>Bathyergidae</taxon>
        <taxon>Heterocephalus</taxon>
    </lineage>
</organism>
<feature type="domain" description="Sushi" evidence="18">
    <location>
        <begin position="386"/>
        <end position="444"/>
    </location>
</feature>
<feature type="signal peptide" evidence="17">
    <location>
        <begin position="1"/>
        <end position="18"/>
    </location>
</feature>
<feature type="compositionally biased region" description="Basic and acidic residues" evidence="16">
    <location>
        <begin position="885"/>
        <end position="895"/>
    </location>
</feature>
<feature type="domain" description="Sushi" evidence="18">
    <location>
        <begin position="1115"/>
        <end position="1173"/>
    </location>
</feature>
<dbReference type="RefSeq" id="XP_004860191.1">
    <property type="nucleotide sequence ID" value="XM_004860134.3"/>
</dbReference>
<keyword evidence="11" id="KW-0325">Glycoprotein</keyword>
<evidence type="ECO:0000256" key="7">
    <source>
        <dbReference type="ARBA" id="ARBA00022737"/>
    </source>
</evidence>
<dbReference type="Gene3D" id="2.10.70.10">
    <property type="entry name" value="Complement Module, domain 1"/>
    <property type="match status" value="20"/>
</dbReference>
<dbReference type="CDD" id="cd00033">
    <property type="entry name" value="CCP"/>
    <property type="match status" value="16"/>
</dbReference>
<evidence type="ECO:0000256" key="5">
    <source>
        <dbReference type="ARBA" id="ARBA00022659"/>
    </source>
</evidence>
<gene>
    <name evidence="20" type="primary">Cfh</name>
</gene>
<evidence type="ECO:0000256" key="6">
    <source>
        <dbReference type="ARBA" id="ARBA00022729"/>
    </source>
</evidence>
<dbReference type="InterPro" id="IPR051503">
    <property type="entry name" value="ComplSys_Reg/VirEntry_Med"/>
</dbReference>
<dbReference type="FunFam" id="2.10.70.10:FF:000054">
    <property type="entry name" value="Complement inhibitory factor H"/>
    <property type="match status" value="1"/>
</dbReference>
<feature type="domain" description="Sushi" evidence="18">
    <location>
        <begin position="937"/>
        <end position="994"/>
    </location>
</feature>
<feature type="domain" description="Sushi" evidence="18">
    <location>
        <begin position="19"/>
        <end position="82"/>
    </location>
</feature>
<dbReference type="PANTHER" id="PTHR45785:SF7">
    <property type="entry name" value="COMPLEMENT FACTOR H"/>
    <property type="match status" value="1"/>
</dbReference>
<dbReference type="FunFam" id="2.10.70.10:FF:000130">
    <property type="entry name" value="Complement factor H"/>
    <property type="match status" value="1"/>
</dbReference>
<proteinExistence type="predicted"/>
<keyword evidence="2" id="KW-0964">Secreted</keyword>
<keyword evidence="10" id="KW-0179">Complement alternate pathway</keyword>
<evidence type="ECO:0000256" key="13">
    <source>
        <dbReference type="ARBA" id="ARBA00062308"/>
    </source>
</evidence>
<feature type="domain" description="Sushi" evidence="18">
    <location>
        <begin position="751"/>
        <end position="805"/>
    </location>
</feature>
<feature type="domain" description="Sushi" evidence="18">
    <location>
        <begin position="207"/>
        <end position="263"/>
    </location>
</feature>
<feature type="domain" description="Sushi" evidence="18">
    <location>
        <begin position="446"/>
        <end position="507"/>
    </location>
</feature>
<dbReference type="GO" id="GO:0007596">
    <property type="term" value="P:blood coagulation"/>
    <property type="evidence" value="ECO:0007669"/>
    <property type="project" value="UniProtKB-ARBA"/>
</dbReference>
<sequence length="1242" mass="140347">MRLPATIIWFTIWTVCVAEDCTGPPPRQNTEILSGAWPDQAYPEGTQATYKCRPGYRTLGTIMRACRNGEWVALNPARICRKKPCGHPGDTPFGSFQLVVGDEFEYGAKVVYKCDEGYQMLGDIDFRMCDADGWTNEVPICEVVKCLPVTEPDNGQIISELEPDQEYYFGQVIQFECNSGFKIEGHKQIHCSENGLWSGEKPKCVEISCLSAQVRNGYSISQKNIYKENERFQYKCNPGFEYNERGDAVCTNSGWNPEPSCEEKTCTPPYIPNGAYSPQRIKHRTGDEVTYECKDGFYPATRGNKAKCTSSGWIPAPRCSLKPCDFPEIKHGGLYSEYRYRPYFPVPIGKEYSYYCHENFVSASKSYWGYIRCTKEGWSPEVPCLRKCYNNYVENGRSPDPSHTPYYQDDSIQVNCYPGYSLPNGQNKITCTENGWSPLPKCIRVKTCSKSDIEIENGFLSESDYIYVLNKKTQFKCKPGYLTPDGEMSGSITCLQNGWSNQPTCIKSCDLPVFENAGTKNNRTWFKLNDKLDYECRVGYENKFKSVKDSITCSYNGWSDTPTCYEKECTIPKIEKYVVAVPTKEKYKVGDLLKFSCRPGLKRVGPDSVQCYHFGWSPKVPKCKDQVQSCDQPPDLLNGEVTEAMKQVYGHNEVVEYKCNPRFLLKGPNKIQCVDGEWTTLPICIEEKRTCGSIPELAHGYALAAVPPHHHGHSVDFNCTETYTMIGHRSIACISGTWTQLPECVATDQLKNCKPPNVNINQASQSDKSEFHHNSNISYKCRGKPNLQHSICINGRWDPQPSCTKVEKISCPPPPQIPKAQNMITTVKYDDGEKISILCQENYIPQNSDEIVCKDGKWQSLPRCVEKIACPQPPHINHGTIKSHRSSEERKETAESRPYPHGTKLNYTCEDGFVLSEEGGITCHMGKWSLPPQCVGLPCEPPPSISYGFASQELESYQYGEEVTYDCLEGFGIDGPAFIKCLGKKWSTPPVCIRTDCFNVPTFEGVILIEQKKASYSSGEHVTYKCPRSYQLDGSSIVTCVNGKWIGEPKCKDNSCVNPPIVKNATIISVQMTKYPSGERVRYECNKPFEIFGEIEVMCLNGTWTEPPQCKDSTGKCGSPPPIDNGDITSFPLPVYAPHSSVEYQCQNLYQLQGNRQITCENGEWSKPPKCLNPCIISEEIMEKYNIKFKWRERQKLYSTSGDEVEFVCKNGYRSASLKPFRVMCHDGHLEYPSCKKYNNYG</sequence>
<dbReference type="GO" id="GO:0030449">
    <property type="term" value="P:regulation of complement activation"/>
    <property type="evidence" value="ECO:0007669"/>
    <property type="project" value="UniProtKB-ARBA"/>
</dbReference>
<dbReference type="AlphaFoldDB" id="A0AAX6PWP0"/>
<feature type="domain" description="Sushi" evidence="18">
    <location>
        <begin position="264"/>
        <end position="321"/>
    </location>
</feature>
<protein>
    <recommendedName>
        <fullName evidence="14">Complement factor H</fullName>
    </recommendedName>
</protein>
<feature type="domain" description="Sushi" evidence="18">
    <location>
        <begin position="868"/>
        <end position="936"/>
    </location>
</feature>
<evidence type="ECO:0000256" key="8">
    <source>
        <dbReference type="ARBA" id="ARBA00022859"/>
    </source>
</evidence>
<evidence type="ECO:0000256" key="9">
    <source>
        <dbReference type="ARBA" id="ARBA00023157"/>
    </source>
</evidence>
<feature type="domain" description="Sushi" evidence="18">
    <location>
        <begin position="809"/>
        <end position="866"/>
    </location>
</feature>
<dbReference type="KEGG" id="hgl:101715308"/>
<dbReference type="SUPFAM" id="SSF57535">
    <property type="entry name" value="Complement control module/SCR domain"/>
    <property type="match status" value="19"/>
</dbReference>
<comment type="subcellular location">
    <subcellularLocation>
        <location evidence="1">Secreted</location>
    </subcellularLocation>
</comment>
<feature type="disulfide bond" evidence="15">
    <location>
        <begin position="630"/>
        <end position="673"/>
    </location>
</feature>
<evidence type="ECO:0000256" key="14">
    <source>
        <dbReference type="ARBA" id="ARBA00073358"/>
    </source>
</evidence>
<feature type="domain" description="Sushi" evidence="18">
    <location>
        <begin position="1054"/>
        <end position="1112"/>
    </location>
</feature>
<dbReference type="FunFam" id="2.10.70.10:FF:000014">
    <property type="entry name" value="Membrane cofactor protein"/>
    <property type="match status" value="1"/>
</dbReference>
<evidence type="ECO:0000259" key="18">
    <source>
        <dbReference type="PROSITE" id="PS50923"/>
    </source>
</evidence>
<comment type="caution">
    <text evidence="15">Lacks conserved residue(s) required for the propagation of feature annotation.</text>
</comment>
<keyword evidence="8" id="KW-0391">Immunity</keyword>
<evidence type="ECO:0000256" key="16">
    <source>
        <dbReference type="SAM" id="MobiDB-lite"/>
    </source>
</evidence>
<feature type="chain" id="PRO_5043421963" description="Complement factor H" evidence="17">
    <location>
        <begin position="19"/>
        <end position="1242"/>
    </location>
</feature>
<dbReference type="SMART" id="SM00032">
    <property type="entry name" value="CCP"/>
    <property type="match status" value="20"/>
</dbReference>
<dbReference type="Pfam" id="PF00084">
    <property type="entry name" value="Sushi"/>
    <property type="match status" value="18"/>
</dbReference>
<dbReference type="FunFam" id="2.10.70.10:FF:000041">
    <property type="entry name" value="Complement factor H"/>
    <property type="match status" value="2"/>
</dbReference>
<comment type="function">
    <text evidence="12">Glycoprotein that plays an essential role in maintaining a well-balanced immune response by modulating complement activation. Acts as a soluble inhibitor of complement, where its binding to self markers such as glycan structures prevents complement activation and amplification on cell surfaces. Accelerates the decay of the complement alternative pathway (AP) C3 convertase C3bBb, thus preventing local formation of more C3b, the central player of the complement amplification loop. As a cofactor of the serine protease factor I, CFH also regulates proteolytic degradation of already-deposited C3b. In addition, mediates several cellular responses through interaction with specific receptors. For example, interacts with CR3/ITGAM receptor and thereby mediates the adhesion of human neutrophils to different pathogens. In turn, these pathogens are phagocytosed and destroyed.</text>
</comment>
<dbReference type="PROSITE" id="PS50923">
    <property type="entry name" value="SUSHI"/>
    <property type="match status" value="17"/>
</dbReference>
<dbReference type="CTD" id="3075"/>
<dbReference type="GO" id="GO:0001851">
    <property type="term" value="F:complement component C3b binding"/>
    <property type="evidence" value="ECO:0007669"/>
    <property type="project" value="TreeGrafter"/>
</dbReference>
<comment type="subunit">
    <text evidence="13">Homodimer. Also forms homooligomers. Interacts with complement protein C3b; this interaction inhibits complement activation. Interacts with complement protein C3d. Interacts with CR3/ITGAM; this interaction mediates adhesion of neutrophils to pathogens leading to pathogen clearance.</text>
</comment>
<evidence type="ECO:0000313" key="19">
    <source>
        <dbReference type="Proteomes" id="UP000694906"/>
    </source>
</evidence>
<evidence type="ECO:0000256" key="12">
    <source>
        <dbReference type="ARBA" id="ARBA00055185"/>
    </source>
</evidence>
<dbReference type="PANTHER" id="PTHR45785">
    <property type="entry name" value="COMPLEMENT FACTOR H-RELATED"/>
    <property type="match status" value="1"/>
</dbReference>
<feature type="domain" description="Sushi" evidence="18">
    <location>
        <begin position="567"/>
        <end position="625"/>
    </location>
</feature>
<accession>A0AAX6PWP0</accession>
<feature type="disulfide bond" evidence="15">
    <location>
        <begin position="997"/>
        <end position="1040"/>
    </location>
</feature>
<evidence type="ECO:0000256" key="4">
    <source>
        <dbReference type="ARBA" id="ARBA00022641"/>
    </source>
</evidence>
<evidence type="ECO:0000256" key="1">
    <source>
        <dbReference type="ARBA" id="ARBA00004613"/>
    </source>
</evidence>
<keyword evidence="9 15" id="KW-1015">Disulfide bond</keyword>
<dbReference type="GO" id="GO:0006957">
    <property type="term" value="P:complement activation, alternative pathway"/>
    <property type="evidence" value="ECO:0007669"/>
    <property type="project" value="UniProtKB-KW"/>
</dbReference>
<evidence type="ECO:0000256" key="2">
    <source>
        <dbReference type="ARBA" id="ARBA00022525"/>
    </source>
</evidence>
<dbReference type="GO" id="GO:0005615">
    <property type="term" value="C:extracellular space"/>
    <property type="evidence" value="ECO:0007669"/>
    <property type="project" value="TreeGrafter"/>
</dbReference>
<feature type="domain" description="Sushi" evidence="18">
    <location>
        <begin position="144"/>
        <end position="206"/>
    </location>
</feature>
<feature type="disulfide bond" evidence="15">
    <location>
        <begin position="388"/>
        <end position="431"/>
    </location>
</feature>
<feature type="domain" description="Sushi" evidence="18">
    <location>
        <begin position="689"/>
        <end position="746"/>
    </location>
</feature>
<dbReference type="Proteomes" id="UP000694906">
    <property type="component" value="Unplaced"/>
</dbReference>
<evidence type="ECO:0000256" key="17">
    <source>
        <dbReference type="SAM" id="SignalP"/>
    </source>
</evidence>
<evidence type="ECO:0000256" key="15">
    <source>
        <dbReference type="PROSITE-ProRule" id="PRU00302"/>
    </source>
</evidence>
<dbReference type="GeneID" id="101715308"/>
<feature type="domain" description="Sushi" evidence="18">
    <location>
        <begin position="628"/>
        <end position="686"/>
    </location>
</feature>
<dbReference type="InterPro" id="IPR000436">
    <property type="entry name" value="Sushi_SCR_CCP_dom"/>
</dbReference>
<keyword evidence="6 17" id="KW-0732">Signal</keyword>
<name>A0AAX6PWP0_HETGA</name>
<keyword evidence="7" id="KW-0677">Repeat</keyword>
<keyword evidence="19" id="KW-1185">Reference proteome</keyword>
<feature type="domain" description="Sushi" evidence="18">
    <location>
        <begin position="995"/>
        <end position="1053"/>
    </location>
</feature>
<evidence type="ECO:0000313" key="20">
    <source>
        <dbReference type="RefSeq" id="XP_004860191.1"/>
    </source>
</evidence>
<feature type="region of interest" description="Disordered" evidence="16">
    <location>
        <begin position="875"/>
        <end position="898"/>
    </location>
</feature>
<dbReference type="FunFam" id="2.10.70.10:FF:000060">
    <property type="entry name" value="Complement inhibitory factor H"/>
    <property type="match status" value="1"/>
</dbReference>
<feature type="domain" description="Sushi" evidence="18">
    <location>
        <begin position="83"/>
        <end position="143"/>
    </location>
</feature>
<evidence type="ECO:0000256" key="10">
    <source>
        <dbReference type="ARBA" id="ARBA00023162"/>
    </source>
</evidence>
<dbReference type="FunFam" id="2.10.70.10:FF:000026">
    <property type="entry name" value="Complement inhibitory factor H"/>
    <property type="match status" value="4"/>
</dbReference>
<keyword evidence="5 15" id="KW-0768">Sushi</keyword>
<keyword evidence="4" id="KW-0765">Sulfation</keyword>
<dbReference type="GO" id="GO:0008201">
    <property type="term" value="F:heparin binding"/>
    <property type="evidence" value="ECO:0007669"/>
    <property type="project" value="UniProtKB-ARBA"/>
</dbReference>
<feature type="disulfide bond" evidence="15">
    <location>
        <begin position="1117"/>
        <end position="1160"/>
    </location>
</feature>
<keyword evidence="3" id="KW-0399">Innate immunity</keyword>
<evidence type="ECO:0000256" key="3">
    <source>
        <dbReference type="ARBA" id="ARBA00022588"/>
    </source>
</evidence>
<dbReference type="InterPro" id="IPR035976">
    <property type="entry name" value="Sushi/SCR/CCP_sf"/>
</dbReference>
<evidence type="ECO:0000256" key="11">
    <source>
        <dbReference type="ARBA" id="ARBA00023180"/>
    </source>
</evidence>
<feature type="disulfide bond" evidence="15">
    <location>
        <begin position="1056"/>
        <end position="1099"/>
    </location>
</feature>